<comment type="caution">
    <text evidence="1">The sequence shown here is derived from an EMBL/GenBank/DDBJ whole genome shotgun (WGS) entry which is preliminary data.</text>
</comment>
<dbReference type="Proteomes" id="UP000271700">
    <property type="component" value="Unassembled WGS sequence"/>
</dbReference>
<protein>
    <submittedName>
        <fullName evidence="1">Uncharacterized protein</fullName>
    </submittedName>
</protein>
<dbReference type="EMBL" id="RCCT01000003">
    <property type="protein sequence ID" value="RLK07431.1"/>
    <property type="molecule type" value="Genomic_DNA"/>
</dbReference>
<evidence type="ECO:0000313" key="2">
    <source>
        <dbReference type="Proteomes" id="UP000271700"/>
    </source>
</evidence>
<proteinExistence type="predicted"/>
<accession>A0A497ZFS3</accession>
<evidence type="ECO:0000313" key="1">
    <source>
        <dbReference type="EMBL" id="RLK07431.1"/>
    </source>
</evidence>
<dbReference type="AlphaFoldDB" id="A0A497ZFS3"/>
<name>A0A497ZFS3_9RHOB</name>
<sequence>MLSVRSVKKISNRGATVSDPLVDAAIRRYIKKTGDPWFDVGQRESTREVIAEYRSVLEDIASEVGLAEDLVEILNQIATYKKLDDDNSERP</sequence>
<keyword evidence="2" id="KW-1185">Reference proteome</keyword>
<reference evidence="1 2" key="1">
    <citation type="submission" date="2018-10" db="EMBL/GenBank/DDBJ databases">
        <title>Genomic Encyclopedia of Archaeal and Bacterial Type Strains, Phase II (KMG-II): from individual species to whole genera.</title>
        <authorList>
            <person name="Goeker M."/>
        </authorList>
    </citation>
    <scope>NUCLEOTIDE SEQUENCE [LARGE SCALE GENOMIC DNA]</scope>
    <source>
        <strain evidence="1 2">DSM 29317</strain>
    </source>
</reference>
<gene>
    <name evidence="1" type="ORF">CLV75_2554</name>
</gene>
<organism evidence="1 2">
    <name type="scientific">Ruegeria conchae</name>
    <dbReference type="NCBI Taxonomy" id="981384"/>
    <lineage>
        <taxon>Bacteria</taxon>
        <taxon>Pseudomonadati</taxon>
        <taxon>Pseudomonadota</taxon>
        <taxon>Alphaproteobacteria</taxon>
        <taxon>Rhodobacterales</taxon>
        <taxon>Roseobacteraceae</taxon>
        <taxon>Ruegeria</taxon>
    </lineage>
</organism>